<keyword evidence="5" id="KW-0742">SOS response</keyword>
<dbReference type="GO" id="GO:0005829">
    <property type="term" value="C:cytosol"/>
    <property type="evidence" value="ECO:0007669"/>
    <property type="project" value="TreeGrafter"/>
</dbReference>
<evidence type="ECO:0000256" key="4">
    <source>
        <dbReference type="ARBA" id="ARBA00023204"/>
    </source>
</evidence>
<evidence type="ECO:0000259" key="6">
    <source>
        <dbReference type="PROSITE" id="PS50173"/>
    </source>
</evidence>
<keyword evidence="2" id="KW-0227">DNA damage</keyword>
<dbReference type="PROSITE" id="PS50173">
    <property type="entry name" value="UMUC"/>
    <property type="match status" value="1"/>
</dbReference>
<organism evidence="7 8">
    <name type="scientific">Marinomonas pollencensis</name>
    <dbReference type="NCBI Taxonomy" id="491954"/>
    <lineage>
        <taxon>Bacteria</taxon>
        <taxon>Pseudomonadati</taxon>
        <taxon>Pseudomonadota</taxon>
        <taxon>Gammaproteobacteria</taxon>
        <taxon>Oceanospirillales</taxon>
        <taxon>Oceanospirillaceae</taxon>
        <taxon>Marinomonas</taxon>
    </lineage>
</organism>
<keyword evidence="4" id="KW-0234">DNA repair</keyword>
<dbReference type="NCBIfam" id="NF002955">
    <property type="entry name" value="PRK03609.1"/>
    <property type="match status" value="1"/>
</dbReference>
<evidence type="ECO:0000313" key="7">
    <source>
        <dbReference type="EMBL" id="REG85625.1"/>
    </source>
</evidence>
<dbReference type="Pfam" id="PF13438">
    <property type="entry name" value="DUF4113"/>
    <property type="match status" value="1"/>
</dbReference>
<dbReference type="Gene3D" id="1.10.150.20">
    <property type="entry name" value="5' to 3' exonuclease, C-terminal subdomain"/>
    <property type="match status" value="1"/>
</dbReference>
<evidence type="ECO:0000256" key="1">
    <source>
        <dbReference type="ARBA" id="ARBA00010945"/>
    </source>
</evidence>
<dbReference type="InterPro" id="IPR043502">
    <property type="entry name" value="DNA/RNA_pol_sf"/>
</dbReference>
<dbReference type="InterPro" id="IPR017961">
    <property type="entry name" value="DNA_pol_Y-fam_little_finger"/>
</dbReference>
<dbReference type="Gene3D" id="3.40.1170.60">
    <property type="match status" value="1"/>
</dbReference>
<dbReference type="InterPro" id="IPR043128">
    <property type="entry name" value="Rev_trsase/Diguanyl_cyclase"/>
</dbReference>
<dbReference type="AlphaFoldDB" id="A0A3E0DR68"/>
<accession>A0A3E0DR68</accession>
<dbReference type="GO" id="GO:0009432">
    <property type="term" value="P:SOS response"/>
    <property type="evidence" value="ECO:0007669"/>
    <property type="project" value="UniProtKB-KW"/>
</dbReference>
<dbReference type="InterPro" id="IPR001126">
    <property type="entry name" value="UmuC"/>
</dbReference>
<name>A0A3E0DR68_9GAMM</name>
<dbReference type="GO" id="GO:0006281">
    <property type="term" value="P:DNA repair"/>
    <property type="evidence" value="ECO:0007669"/>
    <property type="project" value="UniProtKB-KW"/>
</dbReference>
<evidence type="ECO:0000313" key="8">
    <source>
        <dbReference type="Proteomes" id="UP000256542"/>
    </source>
</evidence>
<dbReference type="Proteomes" id="UP000256542">
    <property type="component" value="Unassembled WGS sequence"/>
</dbReference>
<dbReference type="InterPro" id="IPR050116">
    <property type="entry name" value="DNA_polymerase-Y"/>
</dbReference>
<dbReference type="CDD" id="cd01700">
    <property type="entry name" value="PolY_Pol_V_umuC"/>
    <property type="match status" value="1"/>
</dbReference>
<evidence type="ECO:0000256" key="2">
    <source>
        <dbReference type="ARBA" id="ARBA00022763"/>
    </source>
</evidence>
<dbReference type="InterPro" id="IPR036775">
    <property type="entry name" value="DNA_pol_Y-fam_lit_finger_sf"/>
</dbReference>
<dbReference type="Gene3D" id="3.30.1490.100">
    <property type="entry name" value="DNA polymerase, Y-family, little finger domain"/>
    <property type="match status" value="1"/>
</dbReference>
<dbReference type="GO" id="GO:0003887">
    <property type="term" value="F:DNA-directed DNA polymerase activity"/>
    <property type="evidence" value="ECO:0007669"/>
    <property type="project" value="TreeGrafter"/>
</dbReference>
<keyword evidence="3" id="KW-0741">SOS mutagenesis</keyword>
<dbReference type="Pfam" id="PF11799">
    <property type="entry name" value="IMS_C"/>
    <property type="match status" value="1"/>
</dbReference>
<dbReference type="PANTHER" id="PTHR11076:SF34">
    <property type="entry name" value="PROTEIN UMUC"/>
    <property type="match status" value="1"/>
</dbReference>
<protein>
    <submittedName>
        <fullName evidence="7">DNA polymerase V</fullName>
    </submittedName>
</protein>
<dbReference type="SUPFAM" id="SSF100879">
    <property type="entry name" value="Lesion bypass DNA polymerase (Y-family), little finger domain"/>
    <property type="match status" value="1"/>
</dbReference>
<dbReference type="GO" id="GO:0003684">
    <property type="term" value="F:damaged DNA binding"/>
    <property type="evidence" value="ECO:0007669"/>
    <property type="project" value="InterPro"/>
</dbReference>
<proteinExistence type="inferred from homology"/>
<comment type="similarity">
    <text evidence="1">Belongs to the DNA polymerase type-Y family.</text>
</comment>
<dbReference type="PANTHER" id="PTHR11076">
    <property type="entry name" value="DNA REPAIR POLYMERASE UMUC / TRANSFERASE FAMILY MEMBER"/>
    <property type="match status" value="1"/>
</dbReference>
<reference evidence="7 8" key="1">
    <citation type="submission" date="2018-08" db="EMBL/GenBank/DDBJ databases">
        <title>Genomic Encyclopedia of Type Strains, Phase III (KMG-III): the genomes of soil and plant-associated and newly described type strains.</title>
        <authorList>
            <person name="Whitman W."/>
        </authorList>
    </citation>
    <scope>NUCLEOTIDE SEQUENCE [LARGE SCALE GENOMIC DNA]</scope>
    <source>
        <strain evidence="7 8">CECT 7375</strain>
    </source>
</reference>
<dbReference type="InterPro" id="IPR025188">
    <property type="entry name" value="DUF4113"/>
</dbReference>
<dbReference type="Gene3D" id="3.30.70.270">
    <property type="match status" value="1"/>
</dbReference>
<dbReference type="Pfam" id="PF00817">
    <property type="entry name" value="IMS"/>
    <property type="match status" value="1"/>
</dbReference>
<feature type="domain" description="UmuC" evidence="6">
    <location>
        <begin position="9"/>
        <end position="194"/>
    </location>
</feature>
<dbReference type="SUPFAM" id="SSF56672">
    <property type="entry name" value="DNA/RNA polymerases"/>
    <property type="match status" value="1"/>
</dbReference>
<evidence type="ECO:0000256" key="5">
    <source>
        <dbReference type="ARBA" id="ARBA00023236"/>
    </source>
</evidence>
<dbReference type="EMBL" id="QUNG01000002">
    <property type="protein sequence ID" value="REG85625.1"/>
    <property type="molecule type" value="Genomic_DNA"/>
</dbReference>
<evidence type="ECO:0000256" key="3">
    <source>
        <dbReference type="ARBA" id="ARBA00023199"/>
    </source>
</evidence>
<dbReference type="GO" id="GO:0042276">
    <property type="term" value="P:error-prone translesion synthesis"/>
    <property type="evidence" value="ECO:0007669"/>
    <property type="project" value="TreeGrafter"/>
</dbReference>
<gene>
    <name evidence="7" type="ORF">DFP81_102158</name>
</gene>
<sequence>MSEANQTVFALVDCNNFYASCEKLFRPDLKHTPVAVLSNNDGCIVARSKEVKALGIKMGVPMFQVQDEIKRHGIVCFSSNYALYADLSNRVMTILEEEAPQVEVYSIDEAFMDLTGLGLVTDLWSFATKVKAKVDRWTGISVGVGIAPTKTLAKLANHAAKKYPATGSVVDLMNPERQKRLLALVDVADVWGVGRRTTAKLKARGIQTALDLANADAKSIRNEFSVVLERTIRELNGVSCLELEGLQPTKQQIICSRSFGYKVTDKQELREAVAKYTTRAAEKLRGERRLCGVVSVFIRTSPHIKNEPFYGKTLSVELPNPTDDTRDLLDVSNEIFQRIWRAGFRYMKAGVMLADFYEHGVSQPDLFRTDRTKHNSKALMTVVDTIKHSGLGNVFFASQGGSPQWSMKREHLSPSYTTKWAELPKVW</sequence>
<dbReference type="OrthoDB" id="9808813at2"/>
<comment type="caution">
    <text evidence="7">The sequence shown here is derived from an EMBL/GenBank/DDBJ whole genome shotgun (WGS) entry which is preliminary data.</text>
</comment>
<dbReference type="RefSeq" id="WP_115896414.1">
    <property type="nucleotide sequence ID" value="NZ_QUNG01000002.1"/>
</dbReference>
<keyword evidence="8" id="KW-1185">Reference proteome</keyword>